<organism evidence="1">
    <name type="scientific">candidate division WOR-3 bacterium</name>
    <dbReference type="NCBI Taxonomy" id="2052148"/>
    <lineage>
        <taxon>Bacteria</taxon>
        <taxon>Bacteria division WOR-3</taxon>
    </lineage>
</organism>
<gene>
    <name evidence="1" type="ORF">ENQ77_06235</name>
</gene>
<dbReference type="AlphaFoldDB" id="A0A7C2P141"/>
<protein>
    <submittedName>
        <fullName evidence="1">ATPase</fullName>
    </submittedName>
</protein>
<comment type="caution">
    <text evidence="1">The sequence shown here is derived from an EMBL/GenBank/DDBJ whole genome shotgun (WGS) entry which is preliminary data.</text>
</comment>
<reference evidence="1" key="1">
    <citation type="journal article" date="2020" name="mSystems">
        <title>Genome- and Community-Level Interaction Insights into Carbon Utilization and Element Cycling Functions of Hydrothermarchaeota in Hydrothermal Sediment.</title>
        <authorList>
            <person name="Zhou Z."/>
            <person name="Liu Y."/>
            <person name="Xu W."/>
            <person name="Pan J."/>
            <person name="Luo Z.H."/>
            <person name="Li M."/>
        </authorList>
    </citation>
    <scope>NUCLEOTIDE SEQUENCE [LARGE SCALE GENOMIC DNA]</scope>
    <source>
        <strain evidence="1">SpSt-34</strain>
    </source>
</reference>
<accession>A0A7C2P141</accession>
<name>A0A7C2P141_UNCW3</name>
<dbReference type="NCBIfam" id="NF040826">
    <property type="entry name" value="lxa_BCAM0308"/>
    <property type="match status" value="1"/>
</dbReference>
<dbReference type="EMBL" id="DSOL01000175">
    <property type="protein sequence ID" value="HEN28233.1"/>
    <property type="molecule type" value="Genomic_DNA"/>
</dbReference>
<proteinExistence type="predicted"/>
<dbReference type="InterPro" id="IPR047706">
    <property type="entry name" value="BCAM0308-like"/>
</dbReference>
<sequence>MSRKDKMLDVKIHDPYMDKNIYKDPTICPTCGLVYHNKMWKRDAELAKQLVSTKEVEYKDCPACRKVKDNYPLGVFVIKGEVVNDEKRIAEIQNLIKHEVEKESVSNPLARIMKIEKFDDRIEISTTTEGLATRIGKAVSRAYQGELEFIFSESDKFLRVIWHKD</sequence>
<evidence type="ECO:0000313" key="1">
    <source>
        <dbReference type="EMBL" id="HEN28233.1"/>
    </source>
</evidence>